<organism evidence="9 10">
    <name type="scientific">Luteimonas terrae</name>
    <dbReference type="NCBI Taxonomy" id="1530191"/>
    <lineage>
        <taxon>Bacteria</taxon>
        <taxon>Pseudomonadati</taxon>
        <taxon>Pseudomonadota</taxon>
        <taxon>Gammaproteobacteria</taxon>
        <taxon>Lysobacterales</taxon>
        <taxon>Lysobacteraceae</taxon>
        <taxon>Luteimonas</taxon>
    </lineage>
</organism>
<comment type="function">
    <text evidence="7">Functions as a peptidoglycan terminase that cleaves nascent peptidoglycan strands endolytically to terminate their elongation.</text>
</comment>
<dbReference type="GO" id="GO:0008932">
    <property type="term" value="F:lytic endotransglycosylase activity"/>
    <property type="evidence" value="ECO:0007669"/>
    <property type="project" value="UniProtKB-UniRule"/>
</dbReference>
<keyword evidence="4 7" id="KW-0472">Membrane</keyword>
<keyword evidence="3 7" id="KW-1133">Transmembrane helix</keyword>
<keyword evidence="10" id="KW-1185">Reference proteome</keyword>
<keyword evidence="5 7" id="KW-0456">Lyase</keyword>
<evidence type="ECO:0000256" key="4">
    <source>
        <dbReference type="ARBA" id="ARBA00023136"/>
    </source>
</evidence>
<keyword evidence="6 7" id="KW-0961">Cell wall biogenesis/degradation</keyword>
<dbReference type="GO" id="GO:0071555">
    <property type="term" value="P:cell wall organization"/>
    <property type="evidence" value="ECO:0007669"/>
    <property type="project" value="UniProtKB-KW"/>
</dbReference>
<feature type="site" description="Important for catalytic activity" evidence="7">
    <location>
        <position position="232"/>
    </location>
</feature>
<dbReference type="EC" id="4.2.2.29" evidence="7"/>
<feature type="compositionally biased region" description="Low complexity" evidence="8">
    <location>
        <begin position="355"/>
        <end position="384"/>
    </location>
</feature>
<dbReference type="InterPro" id="IPR003770">
    <property type="entry name" value="MLTG-like"/>
</dbReference>
<dbReference type="Proteomes" id="UP000295543">
    <property type="component" value="Unassembled WGS sequence"/>
</dbReference>
<evidence type="ECO:0000313" key="9">
    <source>
        <dbReference type="EMBL" id="TDK33313.1"/>
    </source>
</evidence>
<evidence type="ECO:0000256" key="1">
    <source>
        <dbReference type="ARBA" id="ARBA00022475"/>
    </source>
</evidence>
<evidence type="ECO:0000256" key="2">
    <source>
        <dbReference type="ARBA" id="ARBA00022692"/>
    </source>
</evidence>
<dbReference type="OrthoDB" id="9814591at2"/>
<dbReference type="GO" id="GO:0005886">
    <property type="term" value="C:plasma membrane"/>
    <property type="evidence" value="ECO:0007669"/>
    <property type="project" value="UniProtKB-UniRule"/>
</dbReference>
<dbReference type="AlphaFoldDB" id="A0A4R5UDH1"/>
<dbReference type="HAMAP" id="MF_02065">
    <property type="entry name" value="MltG"/>
    <property type="match status" value="1"/>
</dbReference>
<comment type="catalytic activity">
    <reaction evidence="7">
        <text>a peptidoglycan chain = a peptidoglycan chain with N-acetyl-1,6-anhydromuramyl-[peptide] at the reducing end + a peptidoglycan chain with N-acetylglucosamine at the non-reducing end.</text>
        <dbReference type="EC" id="4.2.2.29"/>
    </reaction>
</comment>
<feature type="region of interest" description="Disordered" evidence="8">
    <location>
        <begin position="354"/>
        <end position="392"/>
    </location>
</feature>
<dbReference type="NCBIfam" id="TIGR00247">
    <property type="entry name" value="endolytic transglycosylase MltG"/>
    <property type="match status" value="1"/>
</dbReference>
<comment type="caution">
    <text evidence="9">The sequence shown here is derived from an EMBL/GenBank/DDBJ whole genome shotgun (WGS) entry which is preliminary data.</text>
</comment>
<dbReference type="GO" id="GO:0009252">
    <property type="term" value="P:peptidoglycan biosynthetic process"/>
    <property type="evidence" value="ECO:0007669"/>
    <property type="project" value="UniProtKB-UniRule"/>
</dbReference>
<reference evidence="9 10" key="1">
    <citation type="submission" date="2019-03" db="EMBL/GenBank/DDBJ databases">
        <title>Luteimonas zhaokaii sp.nov., isolated from the rectal contents of Plateau pika in Yushu, Qinghai Province, China.</title>
        <authorList>
            <person name="Zhang G."/>
        </authorList>
    </citation>
    <scope>NUCLEOTIDE SEQUENCE [LARGE SCALE GENOMIC DNA]</scope>
    <source>
        <strain evidence="9 10">THG-MD21</strain>
    </source>
</reference>
<dbReference type="Gene3D" id="3.30.160.60">
    <property type="entry name" value="Classic Zinc Finger"/>
    <property type="match status" value="1"/>
</dbReference>
<keyword evidence="7" id="KW-0997">Cell inner membrane</keyword>
<evidence type="ECO:0000256" key="3">
    <source>
        <dbReference type="ARBA" id="ARBA00022989"/>
    </source>
</evidence>
<dbReference type="PANTHER" id="PTHR30518">
    <property type="entry name" value="ENDOLYTIC MUREIN TRANSGLYCOSYLASE"/>
    <property type="match status" value="1"/>
</dbReference>
<dbReference type="CDD" id="cd08010">
    <property type="entry name" value="MltG_like"/>
    <property type="match status" value="1"/>
</dbReference>
<sequence length="392" mass="42153">MTETATPRPRRRFLKILLAGLVLVALVAAVAAFVLHARYARFADAPLSGLADGGTLVVARGDSFARVLGRLRDAGAVEGHALEWRLLARELGADARIQVGEYPLGPTTTPRELLVRMRDGKVVHHRFTIVEGWNIRELRAALGRATPLVQTLQELDDAALMEALGKAGVHPEGRFLPETYLYTTGDSDVDLLRRANGALETALDRAWESRADGLELEDREQALVLASIIEKETGIAEERPAISGVFNRRLKVGMRLQTDPTVIYGMGTAYDGNIRRRDLQTDTPYNTYTRDGLPPTPIAMAGAAAIEAATHPADGDALYFVAVGDGSGRHVFSPTYAAHNVAVREYVRRYRSKFGSGNASSGQSAESAAGGDAAPPNEVEVEAATGETGDAE</sequence>
<name>A0A4R5UDH1_9GAMM</name>
<accession>A0A4R5UDH1</accession>
<evidence type="ECO:0000256" key="5">
    <source>
        <dbReference type="ARBA" id="ARBA00023239"/>
    </source>
</evidence>
<gene>
    <name evidence="7 9" type="primary">mltG</name>
    <name evidence="9" type="ORF">E2F49_04595</name>
</gene>
<keyword evidence="1 7" id="KW-1003">Cell membrane</keyword>
<dbReference type="PANTHER" id="PTHR30518:SF2">
    <property type="entry name" value="ENDOLYTIC MUREIN TRANSGLYCOSYLASE"/>
    <property type="match status" value="1"/>
</dbReference>
<dbReference type="Pfam" id="PF02618">
    <property type="entry name" value="YceG"/>
    <property type="match status" value="1"/>
</dbReference>
<proteinExistence type="inferred from homology"/>
<evidence type="ECO:0000313" key="10">
    <source>
        <dbReference type="Proteomes" id="UP000295543"/>
    </source>
</evidence>
<evidence type="ECO:0000256" key="7">
    <source>
        <dbReference type="HAMAP-Rule" id="MF_02065"/>
    </source>
</evidence>
<evidence type="ECO:0000256" key="8">
    <source>
        <dbReference type="SAM" id="MobiDB-lite"/>
    </source>
</evidence>
<keyword evidence="2 7" id="KW-0812">Transmembrane</keyword>
<dbReference type="Gene3D" id="3.30.1490.480">
    <property type="entry name" value="Endolytic murein transglycosylase"/>
    <property type="match status" value="1"/>
</dbReference>
<protein>
    <recommendedName>
        <fullName evidence="7">Endolytic murein transglycosylase</fullName>
        <ecNumber evidence="7">4.2.2.29</ecNumber>
    </recommendedName>
    <alternativeName>
        <fullName evidence="7">Peptidoglycan lytic transglycosylase</fullName>
    </alternativeName>
    <alternativeName>
        <fullName evidence="7">Peptidoglycan polymerization terminase</fullName>
    </alternativeName>
</protein>
<dbReference type="EMBL" id="SMTG01000002">
    <property type="protein sequence ID" value="TDK33313.1"/>
    <property type="molecule type" value="Genomic_DNA"/>
</dbReference>
<comment type="similarity">
    <text evidence="7">Belongs to the transglycosylase MltG family.</text>
</comment>
<dbReference type="PROSITE" id="PS51318">
    <property type="entry name" value="TAT"/>
    <property type="match status" value="1"/>
</dbReference>
<evidence type="ECO:0000256" key="6">
    <source>
        <dbReference type="ARBA" id="ARBA00023316"/>
    </source>
</evidence>
<dbReference type="InterPro" id="IPR006311">
    <property type="entry name" value="TAT_signal"/>
</dbReference>
<dbReference type="RefSeq" id="WP_133392789.1">
    <property type="nucleotide sequence ID" value="NZ_SMTG01000002.1"/>
</dbReference>